<protein>
    <recommendedName>
        <fullName evidence="4">Copper amine oxidase N-terminal domain-containing protein</fullName>
    </recommendedName>
</protein>
<dbReference type="RefSeq" id="WP_073285012.1">
    <property type="nucleotide sequence ID" value="NZ_FRCP01000008.1"/>
</dbReference>
<dbReference type="AlphaFoldDB" id="A0A1M7HFE1"/>
<evidence type="ECO:0000313" key="3">
    <source>
        <dbReference type="Proteomes" id="UP000184038"/>
    </source>
</evidence>
<keyword evidence="1" id="KW-0732">Signal</keyword>
<dbReference type="EMBL" id="FRCP01000008">
    <property type="protein sequence ID" value="SHM27160.1"/>
    <property type="molecule type" value="Genomic_DNA"/>
</dbReference>
<evidence type="ECO:0000313" key="2">
    <source>
        <dbReference type="EMBL" id="SHM27160.1"/>
    </source>
</evidence>
<accession>A0A1M7HFE1</accession>
<sequence>MKRIKGCVIVATCMLCASLLHGSMFKNVTMKAKEYVNAQIMQVNTVEESKVKSVVVRDKGNKVITSIAKVYPSVHMEISEDQVGIKTAEVMLEFSEERIMELSQETSEQQPLKIHIECPTAAIKEYIQTSEINQVNITIHIPDSIMKKSNIQLEEIMLRQDAIATLIKSEKSITIRIVGNDKIVRYAWSLVGKQQGNQERKVTDLNLMLRVRTATEIESSIIEQFFNEARNKEYLIIEFLQKGVFTVQAKVSIALDYVVIVDRGDRLKPLPSNLKHNRNTAYRVDVNGRISLNIAEGDVYFFEIIH</sequence>
<name>A0A1M7HFE1_9FIRM</name>
<feature type="chain" id="PRO_5038552689" description="Copper amine oxidase N-terminal domain-containing protein" evidence="1">
    <location>
        <begin position="23"/>
        <end position="306"/>
    </location>
</feature>
<evidence type="ECO:0000256" key="1">
    <source>
        <dbReference type="SAM" id="SignalP"/>
    </source>
</evidence>
<dbReference type="Proteomes" id="UP000184038">
    <property type="component" value="Unassembled WGS sequence"/>
</dbReference>
<organism evidence="2 3">
    <name type="scientific">Anaerosporobacter mobilis DSM 15930</name>
    <dbReference type="NCBI Taxonomy" id="1120996"/>
    <lineage>
        <taxon>Bacteria</taxon>
        <taxon>Bacillati</taxon>
        <taxon>Bacillota</taxon>
        <taxon>Clostridia</taxon>
        <taxon>Lachnospirales</taxon>
        <taxon>Lachnospiraceae</taxon>
        <taxon>Anaerosporobacter</taxon>
    </lineage>
</organism>
<gene>
    <name evidence="2" type="ORF">SAMN02746066_01336</name>
</gene>
<evidence type="ECO:0008006" key="4">
    <source>
        <dbReference type="Google" id="ProtNLM"/>
    </source>
</evidence>
<keyword evidence="3" id="KW-1185">Reference proteome</keyword>
<proteinExistence type="predicted"/>
<dbReference type="STRING" id="1120996.SAMN02746066_01336"/>
<reference evidence="2 3" key="1">
    <citation type="submission" date="2016-11" db="EMBL/GenBank/DDBJ databases">
        <authorList>
            <person name="Jaros S."/>
            <person name="Januszkiewicz K."/>
            <person name="Wedrychowicz H."/>
        </authorList>
    </citation>
    <scope>NUCLEOTIDE SEQUENCE [LARGE SCALE GENOMIC DNA]</scope>
    <source>
        <strain evidence="2 3">DSM 15930</strain>
    </source>
</reference>
<feature type="signal peptide" evidence="1">
    <location>
        <begin position="1"/>
        <end position="22"/>
    </location>
</feature>